<dbReference type="GO" id="GO:0005730">
    <property type="term" value="C:nucleolus"/>
    <property type="evidence" value="ECO:0007669"/>
    <property type="project" value="TreeGrafter"/>
</dbReference>
<dbReference type="Proteomes" id="UP000765509">
    <property type="component" value="Unassembled WGS sequence"/>
</dbReference>
<comment type="similarity">
    <text evidence="2">Belongs to the FKBP-type PPIase family. FKBP3/4 subfamily.</text>
</comment>
<evidence type="ECO:0000256" key="2">
    <source>
        <dbReference type="ARBA" id="ARBA00007838"/>
    </source>
</evidence>
<keyword evidence="4 5" id="KW-0413">Isomerase</keyword>
<evidence type="ECO:0000256" key="4">
    <source>
        <dbReference type="ARBA" id="ARBA00023235"/>
    </source>
</evidence>
<gene>
    <name evidence="9" type="ORF">O181_057438</name>
</gene>
<dbReference type="SUPFAM" id="SSF54534">
    <property type="entry name" value="FKBP-like"/>
    <property type="match status" value="1"/>
</dbReference>
<evidence type="ECO:0000256" key="3">
    <source>
        <dbReference type="ARBA" id="ARBA00023110"/>
    </source>
</evidence>
<evidence type="ECO:0000256" key="1">
    <source>
        <dbReference type="ARBA" id="ARBA00000971"/>
    </source>
</evidence>
<sequence>MQFGMPFSAVVKPKKPLLYICDQSTHITNIALCPLTDKSKDANKLTSLPPFVSVLKLQYEGPVIEGEHDENDQKEGMKPNKKKKNAPASDDDDEDDDDEDFEVDIEAKEVVIGTFTPNLLQMTTDIYLAPSDQYRFVLSGNSEYEVHLLGRYIPDGLPDDYDSEEDSDEDMDDLDLDQISTDNDSEGPRIEELDDDEEGDVKNNVKSVPSKQTRPKSPSTASNLEKPSKASGDKKSNGDIHAKNNKRPLEDKELDADVSMADSNVDTADGQPKLSKAQRKKLKKNKAAEAAAAASATDISKQPEAAKASPAGKPPPPSSITLPSGLKIVDTKQGQGADAKPGQSVAMRYIGKLTNGKVFDSNTKGKPFTFRLGKGEVIKGWDEGIKGMKIGGERKLTIPANLAYGKNGSPPDIPPNATLNFDVKLLAIK</sequence>
<evidence type="ECO:0000259" key="8">
    <source>
        <dbReference type="PROSITE" id="PS50059"/>
    </source>
</evidence>
<feature type="compositionally biased region" description="Acidic residues" evidence="7">
    <location>
        <begin position="89"/>
        <end position="99"/>
    </location>
</feature>
<feature type="region of interest" description="Disordered" evidence="7">
    <location>
        <begin position="157"/>
        <end position="324"/>
    </location>
</feature>
<dbReference type="Pfam" id="PF00254">
    <property type="entry name" value="FKBP_C"/>
    <property type="match status" value="1"/>
</dbReference>
<feature type="compositionally biased region" description="Acidic residues" evidence="7">
    <location>
        <begin position="157"/>
        <end position="176"/>
    </location>
</feature>
<name>A0A9Q3EF02_9BASI</name>
<feature type="region of interest" description="Disordered" evidence="7">
    <location>
        <begin position="65"/>
        <end position="99"/>
    </location>
</feature>
<evidence type="ECO:0000256" key="6">
    <source>
        <dbReference type="PROSITE-ProRule" id="PRU00277"/>
    </source>
</evidence>
<evidence type="ECO:0000313" key="9">
    <source>
        <dbReference type="EMBL" id="MBW0517723.1"/>
    </source>
</evidence>
<keyword evidence="3 5" id="KW-0697">Rotamase</keyword>
<keyword evidence="10" id="KW-1185">Reference proteome</keyword>
<dbReference type="EC" id="5.2.1.8" evidence="5"/>
<dbReference type="GO" id="GO:0003755">
    <property type="term" value="F:peptidyl-prolyl cis-trans isomerase activity"/>
    <property type="evidence" value="ECO:0007669"/>
    <property type="project" value="UniProtKB-KW"/>
</dbReference>
<dbReference type="InterPro" id="IPR023566">
    <property type="entry name" value="PPIase_Fpr3/Fpr4-like"/>
</dbReference>
<dbReference type="PANTHER" id="PTHR43811">
    <property type="entry name" value="FKBP-TYPE PEPTIDYL-PROLYL CIS-TRANS ISOMERASE FKPA"/>
    <property type="match status" value="1"/>
</dbReference>
<feature type="compositionally biased region" description="Polar residues" evidence="7">
    <location>
        <begin position="204"/>
        <end position="225"/>
    </location>
</feature>
<feature type="compositionally biased region" description="Basic and acidic residues" evidence="7">
    <location>
        <begin position="226"/>
        <end position="251"/>
    </location>
</feature>
<dbReference type="InterPro" id="IPR046357">
    <property type="entry name" value="PPIase_dom_sf"/>
</dbReference>
<evidence type="ECO:0000256" key="5">
    <source>
        <dbReference type="PIRNR" id="PIRNR001473"/>
    </source>
</evidence>
<dbReference type="InterPro" id="IPR041232">
    <property type="entry name" value="NPL"/>
</dbReference>
<dbReference type="Pfam" id="PF17800">
    <property type="entry name" value="NPL"/>
    <property type="match status" value="1"/>
</dbReference>
<dbReference type="EMBL" id="AVOT02026135">
    <property type="protein sequence ID" value="MBW0517723.1"/>
    <property type="molecule type" value="Genomic_DNA"/>
</dbReference>
<accession>A0A9Q3EF02</accession>
<dbReference type="Gene3D" id="3.10.50.40">
    <property type="match status" value="1"/>
</dbReference>
<evidence type="ECO:0000313" key="10">
    <source>
        <dbReference type="Proteomes" id="UP000765509"/>
    </source>
</evidence>
<comment type="caution">
    <text evidence="9">The sequence shown here is derived from an EMBL/GenBank/DDBJ whole genome shotgun (WGS) entry which is preliminary data.</text>
</comment>
<dbReference type="PANTHER" id="PTHR43811:SF19">
    <property type="entry name" value="39 KDA FK506-BINDING NUCLEAR PROTEIN"/>
    <property type="match status" value="1"/>
</dbReference>
<comment type="catalytic activity">
    <reaction evidence="1 5 6">
        <text>[protein]-peptidylproline (omega=180) = [protein]-peptidylproline (omega=0)</text>
        <dbReference type="Rhea" id="RHEA:16237"/>
        <dbReference type="Rhea" id="RHEA-COMP:10747"/>
        <dbReference type="Rhea" id="RHEA-COMP:10748"/>
        <dbReference type="ChEBI" id="CHEBI:83833"/>
        <dbReference type="ChEBI" id="CHEBI:83834"/>
        <dbReference type="EC" id="5.2.1.8"/>
    </reaction>
</comment>
<reference evidence="9" key="1">
    <citation type="submission" date="2021-03" db="EMBL/GenBank/DDBJ databases">
        <title>Draft genome sequence of rust myrtle Austropuccinia psidii MF-1, a brazilian biotype.</title>
        <authorList>
            <person name="Quecine M.C."/>
            <person name="Pachon D.M.R."/>
            <person name="Bonatelli M.L."/>
            <person name="Correr F.H."/>
            <person name="Franceschini L.M."/>
            <person name="Leite T.F."/>
            <person name="Margarido G.R.A."/>
            <person name="Almeida C.A."/>
            <person name="Ferrarezi J.A."/>
            <person name="Labate C.A."/>
        </authorList>
    </citation>
    <scope>NUCLEOTIDE SEQUENCE</scope>
    <source>
        <strain evidence="9">MF-1</strain>
    </source>
</reference>
<dbReference type="InterPro" id="IPR001179">
    <property type="entry name" value="PPIase_FKBP_dom"/>
</dbReference>
<dbReference type="OrthoDB" id="1902587at2759"/>
<dbReference type="PIRSF" id="PIRSF001473">
    <property type="entry name" value="FK506-bp_FPR3"/>
    <property type="match status" value="1"/>
</dbReference>
<dbReference type="FunFam" id="3.10.50.40:FF:000006">
    <property type="entry name" value="Peptidyl-prolyl cis-trans isomerase"/>
    <property type="match status" value="1"/>
</dbReference>
<dbReference type="GO" id="GO:0000785">
    <property type="term" value="C:chromatin"/>
    <property type="evidence" value="ECO:0007669"/>
    <property type="project" value="TreeGrafter"/>
</dbReference>
<dbReference type="Gene3D" id="2.60.120.340">
    <property type="entry name" value="Nucleoplasmin core domain"/>
    <property type="match status" value="1"/>
</dbReference>
<feature type="domain" description="PPIase FKBP-type" evidence="8">
    <location>
        <begin position="342"/>
        <end position="429"/>
    </location>
</feature>
<dbReference type="AlphaFoldDB" id="A0A9Q3EF02"/>
<protein>
    <recommendedName>
        <fullName evidence="5">FK506-binding protein</fullName>
        <ecNumber evidence="5">5.2.1.8</ecNumber>
    </recommendedName>
</protein>
<dbReference type="PROSITE" id="PS50059">
    <property type="entry name" value="FKBP_PPIASE"/>
    <property type="match status" value="1"/>
</dbReference>
<organism evidence="9 10">
    <name type="scientific">Austropuccinia psidii MF-1</name>
    <dbReference type="NCBI Taxonomy" id="1389203"/>
    <lineage>
        <taxon>Eukaryota</taxon>
        <taxon>Fungi</taxon>
        <taxon>Dikarya</taxon>
        <taxon>Basidiomycota</taxon>
        <taxon>Pucciniomycotina</taxon>
        <taxon>Pucciniomycetes</taxon>
        <taxon>Pucciniales</taxon>
        <taxon>Sphaerophragmiaceae</taxon>
        <taxon>Austropuccinia</taxon>
    </lineage>
</organism>
<feature type="compositionally biased region" description="Basic residues" evidence="7">
    <location>
        <begin position="276"/>
        <end position="285"/>
    </location>
</feature>
<evidence type="ECO:0000256" key="7">
    <source>
        <dbReference type="SAM" id="MobiDB-lite"/>
    </source>
</evidence>
<proteinExistence type="inferred from homology"/>